<organism evidence="2 3">
    <name type="scientific">Ditylenchus dipsaci</name>
    <dbReference type="NCBI Taxonomy" id="166011"/>
    <lineage>
        <taxon>Eukaryota</taxon>
        <taxon>Metazoa</taxon>
        <taxon>Ecdysozoa</taxon>
        <taxon>Nematoda</taxon>
        <taxon>Chromadorea</taxon>
        <taxon>Rhabditida</taxon>
        <taxon>Tylenchina</taxon>
        <taxon>Tylenchomorpha</taxon>
        <taxon>Sphaerularioidea</taxon>
        <taxon>Anguinidae</taxon>
        <taxon>Anguininae</taxon>
        <taxon>Ditylenchus</taxon>
    </lineage>
</organism>
<feature type="compositionally biased region" description="Acidic residues" evidence="1">
    <location>
        <begin position="60"/>
        <end position="72"/>
    </location>
</feature>
<dbReference type="Proteomes" id="UP000887574">
    <property type="component" value="Unplaced"/>
</dbReference>
<dbReference type="AlphaFoldDB" id="A0A915CTH3"/>
<evidence type="ECO:0000256" key="1">
    <source>
        <dbReference type="SAM" id="MobiDB-lite"/>
    </source>
</evidence>
<protein>
    <submittedName>
        <fullName evidence="3">Uncharacterized protein</fullName>
    </submittedName>
</protein>
<dbReference type="WBParaSite" id="jg12055">
    <property type="protein sequence ID" value="jg12055"/>
    <property type="gene ID" value="jg12055"/>
</dbReference>
<sequence>MNKLVKAEHAPDPGLDLAHQRKKQAEKIIKSLQREERVKAFEERIQRGEPGTSHLSPDTSEVESSDEDDQEK</sequence>
<evidence type="ECO:0000313" key="2">
    <source>
        <dbReference type="Proteomes" id="UP000887574"/>
    </source>
</evidence>
<keyword evidence="2" id="KW-1185">Reference proteome</keyword>
<proteinExistence type="predicted"/>
<accession>A0A915CTH3</accession>
<name>A0A915CTH3_9BILA</name>
<reference evidence="3" key="1">
    <citation type="submission" date="2022-11" db="UniProtKB">
        <authorList>
            <consortium name="WormBaseParasite"/>
        </authorList>
    </citation>
    <scope>IDENTIFICATION</scope>
</reference>
<evidence type="ECO:0000313" key="3">
    <source>
        <dbReference type="WBParaSite" id="jg12055"/>
    </source>
</evidence>
<feature type="region of interest" description="Disordered" evidence="1">
    <location>
        <begin position="40"/>
        <end position="72"/>
    </location>
</feature>